<evidence type="ECO:0000313" key="1">
    <source>
        <dbReference type="EMBL" id="MCI47501.1"/>
    </source>
</evidence>
<accession>A0A392SF30</accession>
<sequence length="70" mass="8432">MEAKLKKQEFLLLKDLEIEVGVVTDAQCWESFKSRAETMEKQSKLQFWELGARARINEEWDLEFRRLAQR</sequence>
<evidence type="ECO:0000313" key="2">
    <source>
        <dbReference type="Proteomes" id="UP000265520"/>
    </source>
</evidence>
<organism evidence="1 2">
    <name type="scientific">Trifolium medium</name>
    <dbReference type="NCBI Taxonomy" id="97028"/>
    <lineage>
        <taxon>Eukaryota</taxon>
        <taxon>Viridiplantae</taxon>
        <taxon>Streptophyta</taxon>
        <taxon>Embryophyta</taxon>
        <taxon>Tracheophyta</taxon>
        <taxon>Spermatophyta</taxon>
        <taxon>Magnoliopsida</taxon>
        <taxon>eudicotyledons</taxon>
        <taxon>Gunneridae</taxon>
        <taxon>Pentapetalae</taxon>
        <taxon>rosids</taxon>
        <taxon>fabids</taxon>
        <taxon>Fabales</taxon>
        <taxon>Fabaceae</taxon>
        <taxon>Papilionoideae</taxon>
        <taxon>50 kb inversion clade</taxon>
        <taxon>NPAAA clade</taxon>
        <taxon>Hologalegina</taxon>
        <taxon>IRL clade</taxon>
        <taxon>Trifolieae</taxon>
        <taxon>Trifolium</taxon>
    </lineage>
</organism>
<protein>
    <submittedName>
        <fullName evidence="1">Uncharacterized protein</fullName>
    </submittedName>
</protein>
<dbReference type="AlphaFoldDB" id="A0A392SF30"/>
<dbReference type="EMBL" id="LXQA010373224">
    <property type="protein sequence ID" value="MCI47501.1"/>
    <property type="molecule type" value="Genomic_DNA"/>
</dbReference>
<keyword evidence="2" id="KW-1185">Reference proteome</keyword>
<comment type="caution">
    <text evidence="1">The sequence shown here is derived from an EMBL/GenBank/DDBJ whole genome shotgun (WGS) entry which is preliminary data.</text>
</comment>
<reference evidence="1 2" key="1">
    <citation type="journal article" date="2018" name="Front. Plant Sci.">
        <title>Red Clover (Trifolium pratense) and Zigzag Clover (T. medium) - A Picture of Genomic Similarities and Differences.</title>
        <authorList>
            <person name="Dluhosova J."/>
            <person name="Istvanek J."/>
            <person name="Nedelnik J."/>
            <person name="Repkova J."/>
        </authorList>
    </citation>
    <scope>NUCLEOTIDE SEQUENCE [LARGE SCALE GENOMIC DNA]</scope>
    <source>
        <strain evidence="2">cv. 10/8</strain>
        <tissue evidence="1">Leaf</tissue>
    </source>
</reference>
<feature type="non-terminal residue" evidence="1">
    <location>
        <position position="70"/>
    </location>
</feature>
<name>A0A392SF30_9FABA</name>
<dbReference type="Proteomes" id="UP000265520">
    <property type="component" value="Unassembled WGS sequence"/>
</dbReference>
<proteinExistence type="predicted"/>